<proteinExistence type="predicted"/>
<dbReference type="InParanoid" id="A0A251TYL5"/>
<gene>
    <name evidence="1" type="ORF">HannXRQ_Chr09g0269081</name>
</gene>
<name>A0A251TYL5_HELAN</name>
<dbReference type="AlphaFoldDB" id="A0A251TYL5"/>
<reference evidence="2" key="1">
    <citation type="journal article" date="2017" name="Nature">
        <title>The sunflower genome provides insights into oil metabolism, flowering and Asterid evolution.</title>
        <authorList>
            <person name="Badouin H."/>
            <person name="Gouzy J."/>
            <person name="Grassa C.J."/>
            <person name="Murat F."/>
            <person name="Staton S.E."/>
            <person name="Cottret L."/>
            <person name="Lelandais-Briere C."/>
            <person name="Owens G.L."/>
            <person name="Carrere S."/>
            <person name="Mayjonade B."/>
            <person name="Legrand L."/>
            <person name="Gill N."/>
            <person name="Kane N.C."/>
            <person name="Bowers J.E."/>
            <person name="Hubner S."/>
            <person name="Bellec A."/>
            <person name="Berard A."/>
            <person name="Berges H."/>
            <person name="Blanchet N."/>
            <person name="Boniface M.C."/>
            <person name="Brunel D."/>
            <person name="Catrice O."/>
            <person name="Chaidir N."/>
            <person name="Claudel C."/>
            <person name="Donnadieu C."/>
            <person name="Faraut T."/>
            <person name="Fievet G."/>
            <person name="Helmstetter N."/>
            <person name="King M."/>
            <person name="Knapp S.J."/>
            <person name="Lai Z."/>
            <person name="Le Paslier M.C."/>
            <person name="Lippi Y."/>
            <person name="Lorenzon L."/>
            <person name="Mandel J.R."/>
            <person name="Marage G."/>
            <person name="Marchand G."/>
            <person name="Marquand E."/>
            <person name="Bret-Mestries E."/>
            <person name="Morien E."/>
            <person name="Nambeesan S."/>
            <person name="Nguyen T."/>
            <person name="Pegot-Espagnet P."/>
            <person name="Pouilly N."/>
            <person name="Raftis F."/>
            <person name="Sallet E."/>
            <person name="Schiex T."/>
            <person name="Thomas J."/>
            <person name="Vandecasteele C."/>
            <person name="Vares D."/>
            <person name="Vear F."/>
            <person name="Vautrin S."/>
            <person name="Crespi M."/>
            <person name="Mangin B."/>
            <person name="Burke J.M."/>
            <person name="Salse J."/>
            <person name="Munos S."/>
            <person name="Vincourt P."/>
            <person name="Rieseberg L.H."/>
            <person name="Langlade N.B."/>
        </authorList>
    </citation>
    <scope>NUCLEOTIDE SEQUENCE [LARGE SCALE GENOMIC DNA]</scope>
    <source>
        <strain evidence="2">cv. SF193</strain>
    </source>
</reference>
<evidence type="ECO:0000313" key="1">
    <source>
        <dbReference type="EMBL" id="OTG16225.1"/>
    </source>
</evidence>
<dbReference type="Proteomes" id="UP000215914">
    <property type="component" value="Chromosome 9"/>
</dbReference>
<dbReference type="EMBL" id="CM007898">
    <property type="protein sequence ID" value="OTG16225.1"/>
    <property type="molecule type" value="Genomic_DNA"/>
</dbReference>
<keyword evidence="2" id="KW-1185">Reference proteome</keyword>
<evidence type="ECO:0000313" key="2">
    <source>
        <dbReference type="Proteomes" id="UP000215914"/>
    </source>
</evidence>
<sequence length="82" mass="8628">MAVGKQQHVTHDSSQRHCFHDPLRIGVGFLIRPQVSNAPSNLPLFALANAPLGAPPQTNTSTDSATPLFILKGSSTAEPVLG</sequence>
<protein>
    <submittedName>
        <fullName evidence="1">Uncharacterized protein</fullName>
    </submittedName>
</protein>
<accession>A0A251TYL5</accession>
<organism evidence="1 2">
    <name type="scientific">Helianthus annuus</name>
    <name type="common">Common sunflower</name>
    <dbReference type="NCBI Taxonomy" id="4232"/>
    <lineage>
        <taxon>Eukaryota</taxon>
        <taxon>Viridiplantae</taxon>
        <taxon>Streptophyta</taxon>
        <taxon>Embryophyta</taxon>
        <taxon>Tracheophyta</taxon>
        <taxon>Spermatophyta</taxon>
        <taxon>Magnoliopsida</taxon>
        <taxon>eudicotyledons</taxon>
        <taxon>Gunneridae</taxon>
        <taxon>Pentapetalae</taxon>
        <taxon>asterids</taxon>
        <taxon>campanulids</taxon>
        <taxon>Asterales</taxon>
        <taxon>Asteraceae</taxon>
        <taxon>Asteroideae</taxon>
        <taxon>Heliantheae alliance</taxon>
        <taxon>Heliantheae</taxon>
        <taxon>Helianthus</taxon>
    </lineage>
</organism>